<feature type="compositionally biased region" description="Acidic residues" evidence="1">
    <location>
        <begin position="141"/>
        <end position="151"/>
    </location>
</feature>
<dbReference type="SMART" id="SM00507">
    <property type="entry name" value="HNHc"/>
    <property type="match status" value="1"/>
</dbReference>
<feature type="region of interest" description="Disordered" evidence="1">
    <location>
        <begin position="136"/>
        <end position="176"/>
    </location>
</feature>
<evidence type="ECO:0000259" key="2">
    <source>
        <dbReference type="SMART" id="SM00507"/>
    </source>
</evidence>
<dbReference type="OrthoDB" id="11472at2157"/>
<dbReference type="InterPro" id="IPR003615">
    <property type="entry name" value="HNH_nuc"/>
</dbReference>
<dbReference type="Pfam" id="PF13391">
    <property type="entry name" value="HNH_2"/>
    <property type="match status" value="1"/>
</dbReference>
<evidence type="ECO:0000256" key="1">
    <source>
        <dbReference type="SAM" id="MobiDB-lite"/>
    </source>
</evidence>
<evidence type="ECO:0000313" key="3">
    <source>
        <dbReference type="EMBL" id="TSD14563.1"/>
    </source>
</evidence>
<keyword evidence="3" id="KW-0255">Endonuclease</keyword>
<dbReference type="EMBL" id="QMDX01000003">
    <property type="protein sequence ID" value="TSD14563.1"/>
    <property type="molecule type" value="Genomic_DNA"/>
</dbReference>
<reference evidence="3 4" key="1">
    <citation type="submission" date="2018-06" db="EMBL/GenBank/DDBJ databases">
        <title>Natronomonas sp. F16-60 a new haloarchaeon isolated from a solar saltern of Isla Cristina, Huelva, Spain.</title>
        <authorList>
            <person name="Duran-Viseras A."/>
            <person name="Sanchez-Porro C."/>
            <person name="Ventosa A."/>
        </authorList>
    </citation>
    <scope>NUCLEOTIDE SEQUENCE [LARGE SCALE GENOMIC DNA]</scope>
    <source>
        <strain evidence="3 4">F16-60</strain>
    </source>
</reference>
<feature type="domain" description="HNH nuclease" evidence="2">
    <location>
        <begin position="185"/>
        <end position="242"/>
    </location>
</feature>
<name>A0A554NB09_9EURY</name>
<dbReference type="InterPro" id="IPR058712">
    <property type="entry name" value="SRA_ScoMcrA"/>
</dbReference>
<dbReference type="CDD" id="cd00085">
    <property type="entry name" value="HNHc"/>
    <property type="match status" value="1"/>
</dbReference>
<evidence type="ECO:0000313" key="4">
    <source>
        <dbReference type="Proteomes" id="UP000319894"/>
    </source>
</evidence>
<accession>A0A554NB09</accession>
<organism evidence="3 4">
    <name type="scientific">Haloglomus irregulare</name>
    <dbReference type="NCBI Taxonomy" id="2234134"/>
    <lineage>
        <taxon>Archaea</taxon>
        <taxon>Methanobacteriati</taxon>
        <taxon>Methanobacteriota</taxon>
        <taxon>Stenosarchaea group</taxon>
        <taxon>Halobacteria</taxon>
        <taxon>Halobacteriales</taxon>
        <taxon>Natronomonadaceae</taxon>
        <taxon>Haloglomus</taxon>
    </lineage>
</organism>
<keyword evidence="3" id="KW-0540">Nuclease</keyword>
<dbReference type="Pfam" id="PF26348">
    <property type="entry name" value="SRA_ScoMcrA"/>
    <property type="match status" value="1"/>
</dbReference>
<dbReference type="GO" id="GO:0004519">
    <property type="term" value="F:endonuclease activity"/>
    <property type="evidence" value="ECO:0007669"/>
    <property type="project" value="UniProtKB-KW"/>
</dbReference>
<sequence>MRTPPEGIEVGDTLTQDEIEDAYKTGFGYRISGINPRRDDHNRRYILLFANEDGPYSDSVTQGRFEYIGEGLNGDQSEDSPGNSALIDARTSDFLIHFFYKRAEEADWEYQGLVDVLDYELQEQDGREVLVFTLEHRQQPDEPEPSAEEIEQERTELQQAVESEPQLTDDEEQYTESRRRARYAAFTQLVRDAYDEQCAICGSVRESPDGNPEVEAAHIYPKHEGGSDDVRNGIALCKLHHWAFDSGWFSLSDDHEILVKDASERNGYHEFKQFEGDQIRLPDEEEAHPHPMFLEEHRKIHTFDDE</sequence>
<dbReference type="Proteomes" id="UP000319894">
    <property type="component" value="Unassembled WGS sequence"/>
</dbReference>
<dbReference type="AlphaFoldDB" id="A0A554NB09"/>
<proteinExistence type="predicted"/>
<dbReference type="Gene3D" id="1.10.30.50">
    <property type="match status" value="1"/>
</dbReference>
<dbReference type="InParanoid" id="A0A554NB09"/>
<comment type="caution">
    <text evidence="3">The sequence shown here is derived from an EMBL/GenBank/DDBJ whole genome shotgun (WGS) entry which is preliminary data.</text>
</comment>
<dbReference type="RefSeq" id="WP_144261281.1">
    <property type="nucleotide sequence ID" value="NZ_QMDX01000003.1"/>
</dbReference>
<keyword evidence="3" id="KW-0378">Hydrolase</keyword>
<gene>
    <name evidence="3" type="ORF">DP107_06130</name>
</gene>
<keyword evidence="4" id="KW-1185">Reference proteome</keyword>
<protein>
    <submittedName>
        <fullName evidence="3">Restriction endonuclease</fullName>
    </submittedName>
</protein>